<organism evidence="1 2">
    <name type="scientific">Bartonella apihabitans</name>
    <dbReference type="NCBI Taxonomy" id="2750929"/>
    <lineage>
        <taxon>Bacteria</taxon>
        <taxon>Pseudomonadati</taxon>
        <taxon>Pseudomonadota</taxon>
        <taxon>Alphaproteobacteria</taxon>
        <taxon>Hyphomicrobiales</taxon>
        <taxon>Bartonellaceae</taxon>
        <taxon>Bartonella</taxon>
    </lineage>
</organism>
<evidence type="ECO:0000313" key="1">
    <source>
        <dbReference type="EMBL" id="AQT41907.1"/>
    </source>
</evidence>
<dbReference type="GO" id="GO:0016740">
    <property type="term" value="F:transferase activity"/>
    <property type="evidence" value="ECO:0007669"/>
    <property type="project" value="UniProtKB-KW"/>
</dbReference>
<name>A0A1U9M9B7_9HYPH</name>
<evidence type="ECO:0000313" key="2">
    <source>
        <dbReference type="Proteomes" id="UP000189660"/>
    </source>
</evidence>
<dbReference type="Pfam" id="PF11899">
    <property type="entry name" value="DUF3419"/>
    <property type="match status" value="1"/>
</dbReference>
<reference evidence="1 2" key="1">
    <citation type="submission" date="2016-11" db="EMBL/GenBank/DDBJ databases">
        <title>Comparative genomics of Bartonella apis.</title>
        <authorList>
            <person name="Engel P."/>
        </authorList>
    </citation>
    <scope>NUCLEOTIDE SEQUENCE [LARGE SCALE GENOMIC DNA]</scope>
    <source>
        <strain evidence="1 2">BBC0178</strain>
    </source>
</reference>
<dbReference type="PANTHER" id="PTHR47473:SF1">
    <property type="entry name" value="METHYLTRANSFERASE DOMAIN-CONTAINING PROTEIN"/>
    <property type="match status" value="1"/>
</dbReference>
<sequence length="383" mass="44657">MSKLMGVKELSENAISDQAIETRARFDIIRYAQGWEDAEVLIKALTSGSDHKKAAGKHFLSVAAAGDNVLALLLLDPQKIVAADLSQAQLYCLQMRIEAFKHLSYDDFIELMEPTPSNMRRDIARNLISDFEGDMLLFWQEKLDAIEKLGLAGIGKFENYFSLFRRYILPFIASKKTCNELFQKMSAAQREEFFNKKWNNWRWRLATKFFFSEKMMGKLGRDPAFFDYAEGNLPKQVQDKVRHAVINMEPHDNPYMQWILLGHHQYALPLAWRKEHYQTIKDRVDRIEFFKGPIQEASGRFDGFNLSDIFEYMSPSLSQEVYEKLLDKAQPDARFVYWNMMVKRQMSVHFSQRVKMNDIEASKLALEDKAFFYSALIIEDVLS</sequence>
<keyword evidence="2" id="KW-1185">Reference proteome</keyword>
<dbReference type="KEGG" id="bapa:BBC0178_004080"/>
<proteinExistence type="predicted"/>
<dbReference type="EMBL" id="CP015820">
    <property type="protein sequence ID" value="AQT41907.1"/>
    <property type="molecule type" value="Genomic_DNA"/>
</dbReference>
<dbReference type="AlphaFoldDB" id="A0A1U9M9B7"/>
<keyword evidence="1" id="KW-0808">Transferase</keyword>
<dbReference type="PANTHER" id="PTHR47473">
    <property type="entry name" value="BTA1P"/>
    <property type="match status" value="1"/>
</dbReference>
<dbReference type="Proteomes" id="UP000189660">
    <property type="component" value="Chromosome"/>
</dbReference>
<gene>
    <name evidence="1" type="ORF">BBC0178_004080</name>
</gene>
<dbReference type="InterPro" id="IPR021829">
    <property type="entry name" value="DUF3419"/>
</dbReference>
<accession>A0A1U9M9B7</accession>
<protein>
    <submittedName>
        <fullName evidence="1">S-adenosylmethionine-diacylglycerol 3-amino-3-carboxypropyl transferase</fullName>
    </submittedName>
</protein>
<dbReference type="RefSeq" id="WP_188317755.1">
    <property type="nucleotide sequence ID" value="NZ_CP015820.1"/>
</dbReference>